<organism evidence="2 3">
    <name type="scientific">Rotaria socialis</name>
    <dbReference type="NCBI Taxonomy" id="392032"/>
    <lineage>
        <taxon>Eukaryota</taxon>
        <taxon>Metazoa</taxon>
        <taxon>Spiralia</taxon>
        <taxon>Gnathifera</taxon>
        <taxon>Rotifera</taxon>
        <taxon>Eurotatoria</taxon>
        <taxon>Bdelloidea</taxon>
        <taxon>Philodinida</taxon>
        <taxon>Philodinidae</taxon>
        <taxon>Rotaria</taxon>
    </lineage>
</organism>
<sequence length="65" mass="7548">LYEHQRYCDLYLQCNEQGVGVTMECSPGLVFNEKKKECDYQGDVDDEEKGALCLQPRTFLRSKPK</sequence>
<dbReference type="Gene3D" id="2.170.140.10">
    <property type="entry name" value="Chitin binding domain"/>
    <property type="match status" value="1"/>
</dbReference>
<gene>
    <name evidence="2" type="ORF">UJA718_LOCUS44969</name>
</gene>
<feature type="non-terminal residue" evidence="2">
    <location>
        <position position="1"/>
    </location>
</feature>
<dbReference type="EMBL" id="CAJOBP010072404">
    <property type="protein sequence ID" value="CAF4887429.1"/>
    <property type="molecule type" value="Genomic_DNA"/>
</dbReference>
<evidence type="ECO:0000259" key="1">
    <source>
        <dbReference type="PROSITE" id="PS50940"/>
    </source>
</evidence>
<dbReference type="Pfam" id="PF01607">
    <property type="entry name" value="CBM_14"/>
    <property type="match status" value="1"/>
</dbReference>
<name>A0A821UCC1_9BILA</name>
<dbReference type="GO" id="GO:0005576">
    <property type="term" value="C:extracellular region"/>
    <property type="evidence" value="ECO:0007669"/>
    <property type="project" value="InterPro"/>
</dbReference>
<comment type="caution">
    <text evidence="2">The sequence shown here is derived from an EMBL/GenBank/DDBJ whole genome shotgun (WGS) entry which is preliminary data.</text>
</comment>
<protein>
    <recommendedName>
        <fullName evidence="1">Chitin-binding type-2 domain-containing protein</fullName>
    </recommendedName>
</protein>
<reference evidence="2" key="1">
    <citation type="submission" date="2021-02" db="EMBL/GenBank/DDBJ databases">
        <authorList>
            <person name="Nowell W R."/>
        </authorList>
    </citation>
    <scope>NUCLEOTIDE SEQUENCE</scope>
</reference>
<dbReference type="GO" id="GO:0008061">
    <property type="term" value="F:chitin binding"/>
    <property type="evidence" value="ECO:0007669"/>
    <property type="project" value="InterPro"/>
</dbReference>
<proteinExistence type="predicted"/>
<dbReference type="AlphaFoldDB" id="A0A821UCC1"/>
<evidence type="ECO:0000313" key="3">
    <source>
        <dbReference type="Proteomes" id="UP000663873"/>
    </source>
</evidence>
<dbReference type="Proteomes" id="UP000663873">
    <property type="component" value="Unassembled WGS sequence"/>
</dbReference>
<feature type="domain" description="Chitin-binding type-2" evidence="1">
    <location>
        <begin position="1"/>
        <end position="55"/>
    </location>
</feature>
<keyword evidence="3" id="KW-1185">Reference proteome</keyword>
<dbReference type="SUPFAM" id="SSF57625">
    <property type="entry name" value="Invertebrate chitin-binding proteins"/>
    <property type="match status" value="1"/>
</dbReference>
<evidence type="ECO:0000313" key="2">
    <source>
        <dbReference type="EMBL" id="CAF4887429.1"/>
    </source>
</evidence>
<accession>A0A821UCC1</accession>
<dbReference type="InterPro" id="IPR036508">
    <property type="entry name" value="Chitin-bd_dom_sf"/>
</dbReference>
<dbReference type="PROSITE" id="PS50940">
    <property type="entry name" value="CHIT_BIND_II"/>
    <property type="match status" value="1"/>
</dbReference>
<dbReference type="InterPro" id="IPR002557">
    <property type="entry name" value="Chitin-bd_dom"/>
</dbReference>
<feature type="non-terminal residue" evidence="2">
    <location>
        <position position="65"/>
    </location>
</feature>